<reference evidence="2" key="2">
    <citation type="journal article" date="2024" name="Plant">
        <title>Genomic evolution and insights into agronomic trait innovations of Sesamum species.</title>
        <authorList>
            <person name="Miao H."/>
            <person name="Wang L."/>
            <person name="Qu L."/>
            <person name="Liu H."/>
            <person name="Sun Y."/>
            <person name="Le M."/>
            <person name="Wang Q."/>
            <person name="Wei S."/>
            <person name="Zheng Y."/>
            <person name="Lin W."/>
            <person name="Duan Y."/>
            <person name="Cao H."/>
            <person name="Xiong S."/>
            <person name="Wang X."/>
            <person name="Wei L."/>
            <person name="Li C."/>
            <person name="Ma Q."/>
            <person name="Ju M."/>
            <person name="Zhao R."/>
            <person name="Li G."/>
            <person name="Mu C."/>
            <person name="Tian Q."/>
            <person name="Mei H."/>
            <person name="Zhang T."/>
            <person name="Gao T."/>
            <person name="Zhang H."/>
        </authorList>
    </citation>
    <scope>NUCLEOTIDE SEQUENCE</scope>
    <source>
        <strain evidence="2">3651</strain>
    </source>
</reference>
<dbReference type="EMBL" id="JACGWO010000017">
    <property type="protein sequence ID" value="KAK4412243.1"/>
    <property type="molecule type" value="Genomic_DNA"/>
</dbReference>
<protein>
    <submittedName>
        <fullName evidence="2">Uncharacterized protein</fullName>
    </submittedName>
</protein>
<name>A0AAE1XIY5_9LAMI</name>
<organism evidence="2 3">
    <name type="scientific">Sesamum alatum</name>
    <dbReference type="NCBI Taxonomy" id="300844"/>
    <lineage>
        <taxon>Eukaryota</taxon>
        <taxon>Viridiplantae</taxon>
        <taxon>Streptophyta</taxon>
        <taxon>Embryophyta</taxon>
        <taxon>Tracheophyta</taxon>
        <taxon>Spermatophyta</taxon>
        <taxon>Magnoliopsida</taxon>
        <taxon>eudicotyledons</taxon>
        <taxon>Gunneridae</taxon>
        <taxon>Pentapetalae</taxon>
        <taxon>asterids</taxon>
        <taxon>lamiids</taxon>
        <taxon>Lamiales</taxon>
        <taxon>Pedaliaceae</taxon>
        <taxon>Sesamum</taxon>
    </lineage>
</organism>
<dbReference type="Proteomes" id="UP001293254">
    <property type="component" value="Unassembled WGS sequence"/>
</dbReference>
<evidence type="ECO:0000313" key="3">
    <source>
        <dbReference type="Proteomes" id="UP001293254"/>
    </source>
</evidence>
<sequence>MSLLQYDERLFGTANLRRQEEVALERAPSLVMPNSEFPKEVLLMNNEGIQTRIPVEYEWVLVPALCGVIGHKPEHCKAAKKKAKQKTSSRAKQGSPSVSRPQAALDVQGLAQALHTLPPPDLRQSRNLSKRDTFHP</sequence>
<evidence type="ECO:0000256" key="1">
    <source>
        <dbReference type="SAM" id="MobiDB-lite"/>
    </source>
</evidence>
<evidence type="ECO:0000313" key="2">
    <source>
        <dbReference type="EMBL" id="KAK4412243.1"/>
    </source>
</evidence>
<proteinExistence type="predicted"/>
<accession>A0AAE1XIY5</accession>
<feature type="compositionally biased region" description="Basic residues" evidence="1">
    <location>
        <begin position="78"/>
        <end position="89"/>
    </location>
</feature>
<feature type="region of interest" description="Disordered" evidence="1">
    <location>
        <begin position="77"/>
        <end position="136"/>
    </location>
</feature>
<keyword evidence="3" id="KW-1185">Reference proteome</keyword>
<dbReference type="AlphaFoldDB" id="A0AAE1XIY5"/>
<reference evidence="2" key="1">
    <citation type="submission" date="2020-06" db="EMBL/GenBank/DDBJ databases">
        <authorList>
            <person name="Li T."/>
            <person name="Hu X."/>
            <person name="Zhang T."/>
            <person name="Song X."/>
            <person name="Zhang H."/>
            <person name="Dai N."/>
            <person name="Sheng W."/>
            <person name="Hou X."/>
            <person name="Wei L."/>
        </authorList>
    </citation>
    <scope>NUCLEOTIDE SEQUENCE</scope>
    <source>
        <strain evidence="2">3651</strain>
        <tissue evidence="2">Leaf</tissue>
    </source>
</reference>
<gene>
    <name evidence="2" type="ORF">Salat_2965600</name>
</gene>
<comment type="caution">
    <text evidence="2">The sequence shown here is derived from an EMBL/GenBank/DDBJ whole genome shotgun (WGS) entry which is preliminary data.</text>
</comment>